<reference evidence="2 3" key="1">
    <citation type="submission" date="2020-04" db="EMBL/GenBank/DDBJ databases">
        <title>Perkinsus olseni comparative genomics.</title>
        <authorList>
            <person name="Bogema D.R."/>
        </authorList>
    </citation>
    <scope>NUCLEOTIDE SEQUENCE [LARGE SCALE GENOMIC DNA]</scope>
    <source>
        <strain evidence="2">00978-12</strain>
    </source>
</reference>
<feature type="signal peptide" evidence="1">
    <location>
        <begin position="1"/>
        <end position="18"/>
    </location>
</feature>
<dbReference type="AlphaFoldDB" id="A0A7J6NX58"/>
<keyword evidence="1" id="KW-0732">Signal</keyword>
<evidence type="ECO:0000313" key="2">
    <source>
        <dbReference type="EMBL" id="KAF4688459.1"/>
    </source>
</evidence>
<proteinExistence type="predicted"/>
<protein>
    <submittedName>
        <fullName evidence="2">Uncharacterized protein</fullName>
    </submittedName>
</protein>
<evidence type="ECO:0000313" key="3">
    <source>
        <dbReference type="Proteomes" id="UP000541610"/>
    </source>
</evidence>
<comment type="caution">
    <text evidence="2">The sequence shown here is derived from an EMBL/GenBank/DDBJ whole genome shotgun (WGS) entry which is preliminary data.</text>
</comment>
<evidence type="ECO:0000256" key="1">
    <source>
        <dbReference type="SAM" id="SignalP"/>
    </source>
</evidence>
<name>A0A7J6NX58_PEROL</name>
<dbReference type="Proteomes" id="UP000541610">
    <property type="component" value="Unassembled WGS sequence"/>
</dbReference>
<feature type="chain" id="PRO_5029690526" evidence="1">
    <location>
        <begin position="19"/>
        <end position="470"/>
    </location>
</feature>
<dbReference type="EMBL" id="JABANP010000151">
    <property type="protein sequence ID" value="KAF4688459.1"/>
    <property type="molecule type" value="Genomic_DNA"/>
</dbReference>
<sequence>MFLFHLLFAVGMLPCVHSPGVSEMIKRRWGRELKGAKKERTQIGPPKLEGYSVEAISSPQLEGTLQCVFKADKSADSFQFSKSPTKFALDRVEVAGRSTLLMCARDTTLRFRVSQSANHAPVQSCEEAVTLLYDALLANPVNREAWSSVKRTGLSTGEWFVRVMMEFGLYGEPEPCAYNLQGYSIVSSAMELGIKAETTDCVLSLAADPTKVFLVEASPGGYDIGFGPCGNEGWMFWWHVDLKMLSRELCGPLTQRIFRDLYDRNVYGYANFLKPELLAANPITDTARISHAYFCKTARVLMKQPRSGRRGLASRPMLTVSRGFLTYYRSRTSSRNFQKSVVLGEHSKTDVRDGLPSLTCIVEVEDQPGKAFAFQKTPTHYEWDRVECNGEARAFTNIQLATLLPDEVNAREVRNCGEAADRLFGGLYSADVRGFREFVSAHSSARGTFELMHEFLCKKLKVWHELTIGV</sequence>
<dbReference type="OrthoDB" id="10578205at2759"/>
<organism evidence="2 3">
    <name type="scientific">Perkinsus olseni</name>
    <name type="common">Perkinsus atlanticus</name>
    <dbReference type="NCBI Taxonomy" id="32597"/>
    <lineage>
        <taxon>Eukaryota</taxon>
        <taxon>Sar</taxon>
        <taxon>Alveolata</taxon>
        <taxon>Perkinsozoa</taxon>
        <taxon>Perkinsea</taxon>
        <taxon>Perkinsida</taxon>
        <taxon>Perkinsidae</taxon>
        <taxon>Perkinsus</taxon>
    </lineage>
</organism>
<gene>
    <name evidence="2" type="ORF">FOZ60_002790</name>
</gene>
<accession>A0A7J6NX58</accession>